<comment type="caution">
    <text evidence="8">The sequence shown here is derived from an EMBL/GenBank/DDBJ whole genome shotgun (WGS) entry which is preliminary data.</text>
</comment>
<dbReference type="GO" id="GO:0005829">
    <property type="term" value="C:cytosol"/>
    <property type="evidence" value="ECO:0007669"/>
    <property type="project" value="TreeGrafter"/>
</dbReference>
<comment type="subcellular location">
    <subcellularLocation>
        <location evidence="5">Cytoplasm</location>
    </subcellularLocation>
</comment>
<evidence type="ECO:0000313" key="9">
    <source>
        <dbReference type="Proteomes" id="UP000237822"/>
    </source>
</evidence>
<dbReference type="EC" id="3.1.-.-" evidence="5"/>
<keyword evidence="1 5" id="KW-0963">Cytoplasm</keyword>
<dbReference type="SUPFAM" id="SSF53098">
    <property type="entry name" value="Ribonuclease H-like"/>
    <property type="match status" value="1"/>
</dbReference>
<dbReference type="RefSeq" id="WP_106296722.1">
    <property type="nucleotide sequence ID" value="NZ_PVTI01000005.1"/>
</dbReference>
<accession>A0A2T0UUC5</accession>
<protein>
    <recommendedName>
        <fullName evidence="5">Putative pre-16S rRNA nuclease</fullName>
        <ecNumber evidence="5">3.1.-.-</ecNumber>
    </recommendedName>
</protein>
<feature type="region of interest" description="Disordered" evidence="6">
    <location>
        <begin position="155"/>
        <end position="185"/>
    </location>
</feature>
<dbReference type="HAMAP" id="MF_00651">
    <property type="entry name" value="Nuclease_YqgF"/>
    <property type="match status" value="1"/>
</dbReference>
<feature type="domain" description="YqgF/RNase H-like" evidence="7">
    <location>
        <begin position="4"/>
        <end position="126"/>
    </location>
</feature>
<dbReference type="GO" id="GO:0004518">
    <property type="term" value="F:nuclease activity"/>
    <property type="evidence" value="ECO:0007669"/>
    <property type="project" value="UniProtKB-KW"/>
</dbReference>
<dbReference type="Pfam" id="PF03652">
    <property type="entry name" value="RuvX"/>
    <property type="match status" value="2"/>
</dbReference>
<dbReference type="InterPro" id="IPR012337">
    <property type="entry name" value="RNaseH-like_sf"/>
</dbReference>
<dbReference type="Gene3D" id="3.30.420.140">
    <property type="entry name" value="YqgF/RNase H-like domain"/>
    <property type="match status" value="1"/>
</dbReference>
<comment type="function">
    <text evidence="5">Could be a nuclease involved in processing of the 5'-end of pre-16S rRNA.</text>
</comment>
<dbReference type="InterPro" id="IPR037027">
    <property type="entry name" value="YqgF/RNaseH-like_dom_sf"/>
</dbReference>
<keyword evidence="4 5" id="KW-0378">Hydrolase</keyword>
<dbReference type="Proteomes" id="UP000237822">
    <property type="component" value="Unassembled WGS sequence"/>
</dbReference>
<evidence type="ECO:0000256" key="5">
    <source>
        <dbReference type="HAMAP-Rule" id="MF_00651"/>
    </source>
</evidence>
<dbReference type="NCBIfam" id="TIGR00250">
    <property type="entry name" value="RNAse_H_YqgF"/>
    <property type="match status" value="1"/>
</dbReference>
<keyword evidence="3 5" id="KW-0540">Nuclease</keyword>
<dbReference type="GO" id="GO:0016788">
    <property type="term" value="F:hydrolase activity, acting on ester bonds"/>
    <property type="evidence" value="ECO:0007669"/>
    <property type="project" value="UniProtKB-UniRule"/>
</dbReference>
<organism evidence="8 9">
    <name type="scientific">Knoellia remsis</name>
    <dbReference type="NCBI Taxonomy" id="407159"/>
    <lineage>
        <taxon>Bacteria</taxon>
        <taxon>Bacillati</taxon>
        <taxon>Actinomycetota</taxon>
        <taxon>Actinomycetes</taxon>
        <taxon>Micrococcales</taxon>
        <taxon>Intrasporangiaceae</taxon>
        <taxon>Knoellia</taxon>
    </lineage>
</organism>
<keyword evidence="9" id="KW-1185">Reference proteome</keyword>
<dbReference type="AlphaFoldDB" id="A0A2T0UUC5"/>
<dbReference type="OrthoDB" id="9790539at2"/>
<evidence type="ECO:0000256" key="4">
    <source>
        <dbReference type="ARBA" id="ARBA00022801"/>
    </source>
</evidence>
<evidence type="ECO:0000256" key="1">
    <source>
        <dbReference type="ARBA" id="ARBA00022490"/>
    </source>
</evidence>
<evidence type="ECO:0000313" key="8">
    <source>
        <dbReference type="EMBL" id="PRY61447.1"/>
    </source>
</evidence>
<evidence type="ECO:0000256" key="6">
    <source>
        <dbReference type="SAM" id="MobiDB-lite"/>
    </source>
</evidence>
<name>A0A2T0UUC5_9MICO</name>
<evidence type="ECO:0000256" key="3">
    <source>
        <dbReference type="ARBA" id="ARBA00022722"/>
    </source>
</evidence>
<dbReference type="CDD" id="cd16964">
    <property type="entry name" value="YqgF"/>
    <property type="match status" value="1"/>
</dbReference>
<dbReference type="PANTHER" id="PTHR33317:SF4">
    <property type="entry name" value="POLYNUCLEOTIDYL TRANSFERASE, RIBONUCLEASE H-LIKE SUPERFAMILY PROTEIN"/>
    <property type="match status" value="1"/>
</dbReference>
<dbReference type="InterPro" id="IPR006641">
    <property type="entry name" value="YqgF/RNaseH-like_dom"/>
</dbReference>
<evidence type="ECO:0000256" key="2">
    <source>
        <dbReference type="ARBA" id="ARBA00022517"/>
    </source>
</evidence>
<dbReference type="GO" id="GO:0000967">
    <property type="term" value="P:rRNA 5'-end processing"/>
    <property type="evidence" value="ECO:0007669"/>
    <property type="project" value="UniProtKB-UniRule"/>
</dbReference>
<comment type="similarity">
    <text evidence="5">Belongs to the YqgF HJR family.</text>
</comment>
<dbReference type="InterPro" id="IPR005227">
    <property type="entry name" value="YqgF"/>
</dbReference>
<evidence type="ECO:0000259" key="7">
    <source>
        <dbReference type="SMART" id="SM00732"/>
    </source>
</evidence>
<dbReference type="SMART" id="SM00732">
    <property type="entry name" value="YqgFc"/>
    <property type="match status" value="1"/>
</dbReference>
<sequence>MRPGIRLGVDVGAVRVGVALSDPSGLLATPHATVERRWEAADGIRTVGEAGSTDQDDTSAEDDIAEIVALARRTEAVEVVVGLPRSLDGGEGPSAAAARAYAAELARRVAPVSVRLVDERLTSVDAHRALRDSGVSGRRQRAVVDQAAAVLILQGALDAERGTGRPPGEPVGQKRRKPRTKDGQR</sequence>
<keyword evidence="2 5" id="KW-0690">Ribosome biogenesis</keyword>
<dbReference type="PANTHER" id="PTHR33317">
    <property type="entry name" value="POLYNUCLEOTIDYL TRANSFERASE, RIBONUCLEASE H-LIKE SUPERFAMILY PROTEIN"/>
    <property type="match status" value="1"/>
</dbReference>
<gene>
    <name evidence="8" type="ORF">BCF74_1052</name>
</gene>
<proteinExistence type="inferred from homology"/>
<dbReference type="EMBL" id="PVTI01000005">
    <property type="protein sequence ID" value="PRY61447.1"/>
    <property type="molecule type" value="Genomic_DNA"/>
</dbReference>
<reference evidence="8 9" key="1">
    <citation type="submission" date="2018-03" db="EMBL/GenBank/DDBJ databases">
        <title>Genomic Encyclopedia of Archaeal and Bacterial Type Strains, Phase II (KMG-II): from individual species to whole genera.</title>
        <authorList>
            <person name="Goeker M."/>
        </authorList>
    </citation>
    <scope>NUCLEOTIDE SEQUENCE [LARGE SCALE GENOMIC DNA]</scope>
    <source>
        <strain evidence="8 9">ATCC BAA-1496</strain>
    </source>
</reference>